<name>A0A842J3D3_9BACT</name>
<dbReference type="EMBL" id="JACLZK010000001">
    <property type="protein sequence ID" value="MBC2882316.1"/>
    <property type="molecule type" value="Genomic_DNA"/>
</dbReference>
<keyword evidence="3" id="KW-1185">Reference proteome</keyword>
<dbReference type="Gene3D" id="3.40.710.10">
    <property type="entry name" value="DD-peptidase/beta-lactamase superfamily"/>
    <property type="match status" value="1"/>
</dbReference>
<dbReference type="RefSeq" id="WP_185897962.1">
    <property type="nucleotide sequence ID" value="NZ_JACLZK010000001.1"/>
</dbReference>
<dbReference type="InterPro" id="IPR012338">
    <property type="entry name" value="Beta-lactam/transpept-like"/>
</dbReference>
<dbReference type="Pfam" id="PF00144">
    <property type="entry name" value="Beta-lactamase"/>
    <property type="match status" value="1"/>
</dbReference>
<proteinExistence type="predicted"/>
<evidence type="ECO:0000313" key="2">
    <source>
        <dbReference type="EMBL" id="MBC2882316.1"/>
    </source>
</evidence>
<dbReference type="Proteomes" id="UP000552683">
    <property type="component" value="Unassembled WGS sequence"/>
</dbReference>
<dbReference type="InterPro" id="IPR050789">
    <property type="entry name" value="Diverse_Enzym_Activities"/>
</dbReference>
<comment type="caution">
    <text evidence="2">The sequence shown here is derived from an EMBL/GenBank/DDBJ whole genome shotgun (WGS) entry which is preliminary data.</text>
</comment>
<dbReference type="AlphaFoldDB" id="A0A842J3D3"/>
<dbReference type="PANTHER" id="PTHR43283">
    <property type="entry name" value="BETA-LACTAMASE-RELATED"/>
    <property type="match status" value="1"/>
</dbReference>
<organism evidence="2 3">
    <name type="scientific">Campylobacter massiliensis</name>
    <dbReference type="NCBI Taxonomy" id="2762557"/>
    <lineage>
        <taxon>Bacteria</taxon>
        <taxon>Pseudomonadati</taxon>
        <taxon>Campylobacterota</taxon>
        <taxon>Epsilonproteobacteria</taxon>
        <taxon>Campylobacterales</taxon>
        <taxon>Campylobacteraceae</taxon>
        <taxon>Campylobacter</taxon>
    </lineage>
</organism>
<feature type="domain" description="Beta-lactamase-related" evidence="1">
    <location>
        <begin position="85"/>
        <end position="375"/>
    </location>
</feature>
<protein>
    <submittedName>
        <fullName evidence="2">Serine hydrolase</fullName>
    </submittedName>
</protein>
<sequence length="396" mass="45048">MATLMQGFPPAKESQVDLSNWRKAPFNRWAFSHVCEIVPSAIIDNDRDEFTPFEARMQDLSDFSLQENGGELKFDDWLEQTYTDGIVILRKGKLVYEKYFGELKPNRPHILMSVSKSVLGLLYGIVAQRQNLNLNTLVTDILPEVKDTAYAGASLRDLLDMRAGVEFDENYLASSGKIIAYRKAQGWDPFLPCDEKTNLREFFGTLKESDGGHNERFHYASPNTDLLGWAIERVTSVRYTDLLSELIWQPLGAQEKAYITVDSTGAPRCAGGLNCTTRDMARLGRLFVTQGTANGRQIVPPQWLKDILTAGSREAWDGGDFYEFYEKRPMHYRSKWYVERGEHPLVFGLGVFGQNLFIEPQSDLVIAKFSSQPLPLDAKFNSLTHRGIDRLREILR</sequence>
<accession>A0A842J3D3</accession>
<keyword evidence="2" id="KW-0378">Hydrolase</keyword>
<reference evidence="2 3" key="1">
    <citation type="submission" date="2020-08" db="EMBL/GenBank/DDBJ databases">
        <title>Complete genome and description of Campylobacter massiliensis Marseille-Q3452 sp. nov.</title>
        <authorList>
            <person name="Antezack A."/>
        </authorList>
    </citation>
    <scope>NUCLEOTIDE SEQUENCE [LARGE SCALE GENOMIC DNA]</scope>
    <source>
        <strain evidence="2 3">Marseille-Q3452</strain>
    </source>
</reference>
<dbReference type="PANTHER" id="PTHR43283:SF7">
    <property type="entry name" value="BETA-LACTAMASE-RELATED DOMAIN-CONTAINING PROTEIN"/>
    <property type="match status" value="1"/>
</dbReference>
<dbReference type="InterPro" id="IPR001466">
    <property type="entry name" value="Beta-lactam-related"/>
</dbReference>
<dbReference type="GO" id="GO:0016787">
    <property type="term" value="F:hydrolase activity"/>
    <property type="evidence" value="ECO:0007669"/>
    <property type="project" value="UniProtKB-KW"/>
</dbReference>
<gene>
    <name evidence="2" type="ORF">H7R39_03385</name>
</gene>
<evidence type="ECO:0000259" key="1">
    <source>
        <dbReference type="Pfam" id="PF00144"/>
    </source>
</evidence>
<evidence type="ECO:0000313" key="3">
    <source>
        <dbReference type="Proteomes" id="UP000552683"/>
    </source>
</evidence>
<dbReference type="SUPFAM" id="SSF56601">
    <property type="entry name" value="beta-lactamase/transpeptidase-like"/>
    <property type="match status" value="1"/>
</dbReference>